<evidence type="ECO:0000256" key="2">
    <source>
        <dbReference type="ARBA" id="ARBA00022980"/>
    </source>
</evidence>
<dbReference type="AlphaFoldDB" id="A0A7J3Z604"/>
<dbReference type="InterPro" id="IPR036401">
    <property type="entry name" value="Ribosomal_eS17_sf"/>
</dbReference>
<evidence type="ECO:0000256" key="3">
    <source>
        <dbReference type="ARBA" id="ARBA00023274"/>
    </source>
</evidence>
<dbReference type="NCBIfam" id="NF002242">
    <property type="entry name" value="PRK01151.1"/>
    <property type="match status" value="1"/>
</dbReference>
<dbReference type="EMBL" id="DSLL01000003">
    <property type="protein sequence ID" value="HEH30609.1"/>
    <property type="molecule type" value="Genomic_DNA"/>
</dbReference>
<keyword evidence="2 4" id="KW-0689">Ribosomal protein</keyword>
<evidence type="ECO:0000313" key="6">
    <source>
        <dbReference type="EMBL" id="HHQ50264.1"/>
    </source>
</evidence>
<dbReference type="EMBL" id="DRYQ01000036">
    <property type="protein sequence ID" value="HHQ50264.1"/>
    <property type="molecule type" value="Genomic_DNA"/>
</dbReference>
<dbReference type="SUPFAM" id="SSF116820">
    <property type="entry name" value="Rps17e-like"/>
    <property type="match status" value="1"/>
</dbReference>
<dbReference type="PANTHER" id="PTHR10732">
    <property type="entry name" value="40S RIBOSOMAL PROTEIN S17"/>
    <property type="match status" value="1"/>
</dbReference>
<dbReference type="GO" id="GO:0005840">
    <property type="term" value="C:ribosome"/>
    <property type="evidence" value="ECO:0007669"/>
    <property type="project" value="UniProtKB-KW"/>
</dbReference>
<dbReference type="GO" id="GO:1990904">
    <property type="term" value="C:ribonucleoprotein complex"/>
    <property type="evidence" value="ECO:0007669"/>
    <property type="project" value="UniProtKB-KW"/>
</dbReference>
<organism evidence="6">
    <name type="scientific">Ignisphaera aggregans</name>
    <dbReference type="NCBI Taxonomy" id="334771"/>
    <lineage>
        <taxon>Archaea</taxon>
        <taxon>Thermoproteota</taxon>
        <taxon>Thermoprotei</taxon>
        <taxon>Desulfurococcales</taxon>
        <taxon>Desulfurococcaceae</taxon>
        <taxon>Ignisphaera</taxon>
    </lineage>
</organism>
<gene>
    <name evidence="4" type="primary">rps17e</name>
    <name evidence="6" type="ORF">ENM66_02815</name>
    <name evidence="5" type="ORF">ENP99_00605</name>
</gene>
<evidence type="ECO:0000256" key="1">
    <source>
        <dbReference type="ARBA" id="ARBA00010444"/>
    </source>
</evidence>
<comment type="caution">
    <text evidence="6">The sequence shown here is derived from an EMBL/GenBank/DDBJ whole genome shotgun (WGS) entry which is preliminary data.</text>
</comment>
<proteinExistence type="inferred from homology"/>
<evidence type="ECO:0000256" key="4">
    <source>
        <dbReference type="HAMAP-Rule" id="MF_00511"/>
    </source>
</evidence>
<dbReference type="Gene3D" id="1.10.60.20">
    <property type="entry name" value="Ribosomal protein S17e-like"/>
    <property type="match status" value="1"/>
</dbReference>
<reference evidence="6" key="1">
    <citation type="journal article" date="2020" name="mSystems">
        <title>Genome- and Community-Level Interaction Insights into Carbon Utilization and Element Cycling Functions of Hydrothermarchaeota in Hydrothermal Sediment.</title>
        <authorList>
            <person name="Zhou Z."/>
            <person name="Liu Y."/>
            <person name="Xu W."/>
            <person name="Pan J."/>
            <person name="Luo Z.H."/>
            <person name="Li M."/>
        </authorList>
    </citation>
    <scope>NUCLEOTIDE SEQUENCE [LARGE SCALE GENOMIC DNA]</scope>
    <source>
        <strain evidence="6">SpSt-1105</strain>
        <strain evidence="5">SpSt-27</strain>
    </source>
</reference>
<dbReference type="PANTHER" id="PTHR10732:SF0">
    <property type="entry name" value="40S RIBOSOMAL PROTEIN S17"/>
    <property type="match status" value="1"/>
</dbReference>
<dbReference type="GO" id="GO:0006412">
    <property type="term" value="P:translation"/>
    <property type="evidence" value="ECO:0007669"/>
    <property type="project" value="UniProtKB-UniRule"/>
</dbReference>
<dbReference type="InterPro" id="IPR001210">
    <property type="entry name" value="Ribosomal_eS17"/>
</dbReference>
<keyword evidence="3 4" id="KW-0687">Ribonucleoprotein</keyword>
<dbReference type="GO" id="GO:0003735">
    <property type="term" value="F:structural constituent of ribosome"/>
    <property type="evidence" value="ECO:0007669"/>
    <property type="project" value="InterPro"/>
</dbReference>
<sequence>MGKVRISLVKRTARKLLQLYPNEFTEDFQHNKEKVKNYVKTQSKKLRNQIAGYITHLIKIERKRKEALQQTST</sequence>
<evidence type="ECO:0000313" key="5">
    <source>
        <dbReference type="EMBL" id="HEH30609.1"/>
    </source>
</evidence>
<protein>
    <recommendedName>
        <fullName evidence="4">Small ribosomal subunit protein eS17</fullName>
    </recommendedName>
</protein>
<comment type="similarity">
    <text evidence="1 4">Belongs to the eukaryotic ribosomal protein eS17 family.</text>
</comment>
<name>A0A7J3Z604_9CREN</name>
<dbReference type="HAMAP" id="MF_00511">
    <property type="entry name" value="Ribosomal_eS17"/>
    <property type="match status" value="1"/>
</dbReference>
<accession>A0A7J3Z604</accession>
<dbReference type="Pfam" id="PF00833">
    <property type="entry name" value="Ribosomal_S17e"/>
    <property type="match status" value="1"/>
</dbReference>